<name>A0A5J4SZF3_9ZZZZ</name>
<comment type="caution">
    <text evidence="1">The sequence shown here is derived from an EMBL/GenBank/DDBJ whole genome shotgun (WGS) entry which is preliminary data.</text>
</comment>
<proteinExistence type="predicted"/>
<sequence>MGLITIGLAQIKVGVAAPSGTMPAQLTKIGKTYKDTCKIAQDAAEVTEHFEEGKSAPEIRKKSKKIPKLTFSLMNADPQMLADYVGGGVTSGKWGYDGDELVANKAILVETEQGLDFEIPNADMEAVINLDMSAKGIFLVDFTVTPLAVAAGKAIRGIPKASA</sequence>
<reference evidence="1" key="1">
    <citation type="submission" date="2019-03" db="EMBL/GenBank/DDBJ databases">
        <title>Single cell metagenomics reveals metabolic interactions within the superorganism composed of flagellate Streblomastix strix and complex community of Bacteroidetes bacteria on its surface.</title>
        <authorList>
            <person name="Treitli S.C."/>
            <person name="Kolisko M."/>
            <person name="Husnik F."/>
            <person name="Keeling P."/>
            <person name="Hampl V."/>
        </authorList>
    </citation>
    <scope>NUCLEOTIDE SEQUENCE</scope>
    <source>
        <strain evidence="1">STM</strain>
    </source>
</reference>
<dbReference type="AlphaFoldDB" id="A0A5J4SZF3"/>
<protein>
    <submittedName>
        <fullName evidence="1">Uncharacterized protein</fullName>
    </submittedName>
</protein>
<gene>
    <name evidence="1" type="ORF">EZS27_001718</name>
</gene>
<dbReference type="EMBL" id="SNRY01000021">
    <property type="protein sequence ID" value="KAA6350871.1"/>
    <property type="molecule type" value="Genomic_DNA"/>
</dbReference>
<organism evidence="1">
    <name type="scientific">termite gut metagenome</name>
    <dbReference type="NCBI Taxonomy" id="433724"/>
    <lineage>
        <taxon>unclassified sequences</taxon>
        <taxon>metagenomes</taxon>
        <taxon>organismal metagenomes</taxon>
    </lineage>
</organism>
<accession>A0A5J4SZF3</accession>
<evidence type="ECO:0000313" key="1">
    <source>
        <dbReference type="EMBL" id="KAA6350871.1"/>
    </source>
</evidence>